<dbReference type="Proteomes" id="UP000066549">
    <property type="component" value="Chromosome"/>
</dbReference>
<evidence type="ECO:0000313" key="3">
    <source>
        <dbReference type="Proteomes" id="UP000066549"/>
    </source>
</evidence>
<accession>A0A0H4J0W4</accession>
<dbReference type="InterPro" id="IPR007359">
    <property type="entry name" value="SigmaE_reg_RseC_MucC"/>
</dbReference>
<keyword evidence="1" id="KW-1133">Transmembrane helix</keyword>
<feature type="transmembrane region" description="Helical" evidence="1">
    <location>
        <begin position="105"/>
        <end position="125"/>
    </location>
</feature>
<dbReference type="PANTHER" id="PTHR35867">
    <property type="entry name" value="PROTEIN RSEC"/>
    <property type="match status" value="1"/>
</dbReference>
<dbReference type="OrthoDB" id="8536337at2"/>
<feature type="transmembrane region" description="Helical" evidence="1">
    <location>
        <begin position="78"/>
        <end position="99"/>
    </location>
</feature>
<dbReference type="PIRSF" id="PIRSF004923">
    <property type="entry name" value="RseC"/>
    <property type="match status" value="1"/>
</dbReference>
<evidence type="ECO:0000313" key="2">
    <source>
        <dbReference type="EMBL" id="AKO65413.1"/>
    </source>
</evidence>
<sequence>MSDKGIVVDVSMNKISVESYRDKPCGLCGQTQGCGNSLWGKLLNHKKNKIQINTEEKFTKGDIVEMHYDEKKLLRISLIIYFIPLLSVLIFLALAQYIFGNNIPVSIFSLILGFFAGLLLSRYFVQSMNAELDITVSKI</sequence>
<reference evidence="2 3" key="1">
    <citation type="submission" date="2015-03" db="EMBL/GenBank/DDBJ databases">
        <title>Comparative analysis of the OM43 clade including a novel species from Red Sea uncovers genomic and metabolic diversity among marine methylotrophs.</title>
        <authorList>
            <person name="Jimenez-Infante F."/>
            <person name="Ngugi D.K."/>
            <person name="Vinu M."/>
            <person name="Alam I."/>
            <person name="Kamau A."/>
            <person name="Blom J."/>
            <person name="Bajic V.B."/>
            <person name="Stingl U."/>
        </authorList>
    </citation>
    <scope>NUCLEOTIDE SEQUENCE [LARGE SCALE GENOMIC DNA]</scope>
    <source>
        <strain evidence="2 3">MBRSH7</strain>
    </source>
</reference>
<gene>
    <name evidence="2" type="ORF">VI33_01205</name>
</gene>
<dbReference type="EMBL" id="CP011002">
    <property type="protein sequence ID" value="AKO65413.1"/>
    <property type="molecule type" value="Genomic_DNA"/>
</dbReference>
<proteinExistence type="predicted"/>
<keyword evidence="1" id="KW-0472">Membrane</keyword>
<name>A0A0H4J0W4_9PROT</name>
<dbReference type="Pfam" id="PF04246">
    <property type="entry name" value="RseC_MucC"/>
    <property type="match status" value="1"/>
</dbReference>
<dbReference type="InterPro" id="IPR026268">
    <property type="entry name" value="RseC"/>
</dbReference>
<dbReference type="PANTHER" id="PTHR35867:SF1">
    <property type="entry name" value="PROTEIN RSEC"/>
    <property type="match status" value="1"/>
</dbReference>
<evidence type="ECO:0000256" key="1">
    <source>
        <dbReference type="SAM" id="Phobius"/>
    </source>
</evidence>
<protein>
    <recommendedName>
        <fullName evidence="4">Positive regulator of sigma E, RseC/MucC</fullName>
    </recommendedName>
</protein>
<evidence type="ECO:0008006" key="4">
    <source>
        <dbReference type="Google" id="ProtNLM"/>
    </source>
</evidence>
<organism evidence="2 3">
    <name type="scientific">Methylophilales bacterium MBRS-H7</name>
    <dbReference type="NCBI Taxonomy" id="1623450"/>
    <lineage>
        <taxon>Bacteria</taxon>
        <taxon>Pseudomonadati</taxon>
        <taxon>Pseudomonadota</taxon>
        <taxon>Betaproteobacteria</taxon>
        <taxon>Nitrosomonadales</taxon>
        <taxon>OM43 clade</taxon>
    </lineage>
</organism>
<keyword evidence="1" id="KW-0812">Transmembrane</keyword>
<dbReference type="AlphaFoldDB" id="A0A0H4J0W4"/>
<keyword evidence="3" id="KW-1185">Reference proteome</keyword>